<keyword evidence="2" id="KW-1185">Reference proteome</keyword>
<proteinExistence type="predicted"/>
<dbReference type="EMBL" id="JAVLET010000003">
    <property type="protein sequence ID" value="KAL0471806.1"/>
    <property type="molecule type" value="Genomic_DNA"/>
</dbReference>
<accession>A0ABR3DGJ4</accession>
<feature type="non-terminal residue" evidence="1">
    <location>
        <position position="1"/>
    </location>
</feature>
<comment type="caution">
    <text evidence="1">The sequence shown here is derived from an EMBL/GenBank/DDBJ whole genome shotgun (WGS) entry which is preliminary data.</text>
</comment>
<evidence type="ECO:0000313" key="1">
    <source>
        <dbReference type="EMBL" id="KAL0471806.1"/>
    </source>
</evidence>
<protein>
    <submittedName>
        <fullName evidence="1">Uncharacterized protein</fullName>
    </submittedName>
</protein>
<name>A0ABR3DGJ4_NEUIN</name>
<organism evidence="1 2">
    <name type="scientific">Neurospora intermedia</name>
    <dbReference type="NCBI Taxonomy" id="5142"/>
    <lineage>
        <taxon>Eukaryota</taxon>
        <taxon>Fungi</taxon>
        <taxon>Dikarya</taxon>
        <taxon>Ascomycota</taxon>
        <taxon>Pezizomycotina</taxon>
        <taxon>Sordariomycetes</taxon>
        <taxon>Sordariomycetidae</taxon>
        <taxon>Sordariales</taxon>
        <taxon>Sordariaceae</taxon>
        <taxon>Neurospora</taxon>
    </lineage>
</organism>
<reference evidence="1 2" key="1">
    <citation type="submission" date="2023-09" db="EMBL/GenBank/DDBJ databases">
        <title>Multi-omics analysis of a traditional fermented food reveals byproduct-associated fungal strains for waste-to-food upcycling.</title>
        <authorList>
            <consortium name="Lawrence Berkeley National Laboratory"/>
            <person name="Rekdal V.M."/>
            <person name="Villalobos-Escobedo J.M."/>
            <person name="Rodriguez-Valeron N."/>
            <person name="Garcia M.O."/>
            <person name="Vasquez D.P."/>
            <person name="Damayanti I."/>
            <person name="Sorensen P.M."/>
            <person name="Baidoo E.E."/>
            <person name="De Carvalho A.C."/>
            <person name="Riley R."/>
            <person name="Lipzen A."/>
            <person name="He G."/>
            <person name="Yan M."/>
            <person name="Haridas S."/>
            <person name="Daum C."/>
            <person name="Yoshinaga Y."/>
            <person name="Ng V."/>
            <person name="Grigoriev I.V."/>
            <person name="Munk R."/>
            <person name="Nuraida L."/>
            <person name="Wijaya C.H."/>
            <person name="Morales P.-C."/>
            <person name="Keasling J.D."/>
        </authorList>
    </citation>
    <scope>NUCLEOTIDE SEQUENCE [LARGE SCALE GENOMIC DNA]</scope>
    <source>
        <strain evidence="1 2">FGSC 2613</strain>
    </source>
</reference>
<evidence type="ECO:0000313" key="2">
    <source>
        <dbReference type="Proteomes" id="UP001451303"/>
    </source>
</evidence>
<gene>
    <name evidence="1" type="ORF">QR685DRAFT_438406</name>
</gene>
<dbReference type="Proteomes" id="UP001451303">
    <property type="component" value="Unassembled WGS sequence"/>
</dbReference>
<sequence length="71" mass="7966">PSTNIIEGTIRIVGYTIEYGLDLLTAPGIPIYNRGNIIDLTFSNIPLYSTKVTLQLDYGSNYSIYFINIFT</sequence>